<dbReference type="AlphaFoldDB" id="A0AAN9APR5"/>
<feature type="chain" id="PRO_5042881514" description="SMB domain-containing protein" evidence="2">
    <location>
        <begin position="27"/>
        <end position="268"/>
    </location>
</feature>
<keyword evidence="1" id="KW-1015">Disulfide bond</keyword>
<evidence type="ECO:0000256" key="2">
    <source>
        <dbReference type="SAM" id="SignalP"/>
    </source>
</evidence>
<feature type="signal peptide" evidence="2">
    <location>
        <begin position="1"/>
        <end position="26"/>
    </location>
</feature>
<evidence type="ECO:0000259" key="3">
    <source>
        <dbReference type="PROSITE" id="PS50958"/>
    </source>
</evidence>
<accession>A0AAN9APR5</accession>
<dbReference type="PROSITE" id="PS00524">
    <property type="entry name" value="SMB_1"/>
    <property type="match status" value="1"/>
</dbReference>
<sequence length="268" mass="28719">MDEALTSWRLLTPILLMLVCMGRTTTDTSAAKTSTTLDPEEFIENSLNSAHTADAEVTSEEAFLGAHASLRQRGSGISATSEVLSPAEKWLVKETSDIFSASHSSPKTLDLETAEREASLASGLSAAVLDSSTSTSVPFTTDEHSTAKISLSDVLKDLAVVTKTTSGSSRHHSVAKTEPLYSGKDSSISVTAPRLKKFDITSPRGAHYAVLIENFASAKFSDSCRNRCGKRGSDGACWCDGFCAAMRDCCRDFRPFCPYIATTQLPSQ</sequence>
<dbReference type="EMBL" id="JBAMIC010000024">
    <property type="protein sequence ID" value="KAK7090877.1"/>
    <property type="molecule type" value="Genomic_DNA"/>
</dbReference>
<reference evidence="4 5" key="1">
    <citation type="submission" date="2024-02" db="EMBL/GenBank/DDBJ databases">
        <title>Chromosome-scale genome assembly of the rough periwinkle Littorina saxatilis.</title>
        <authorList>
            <person name="De Jode A."/>
            <person name="Faria R."/>
            <person name="Formenti G."/>
            <person name="Sims Y."/>
            <person name="Smith T.P."/>
            <person name="Tracey A."/>
            <person name="Wood J.M.D."/>
            <person name="Zagrodzka Z.B."/>
            <person name="Johannesson K."/>
            <person name="Butlin R.K."/>
            <person name="Leder E.H."/>
        </authorList>
    </citation>
    <scope>NUCLEOTIDE SEQUENCE [LARGE SCALE GENOMIC DNA]</scope>
    <source>
        <strain evidence="4">Snail1</strain>
        <tissue evidence="4">Muscle</tissue>
    </source>
</reference>
<keyword evidence="2" id="KW-0732">Signal</keyword>
<dbReference type="Pfam" id="PF01033">
    <property type="entry name" value="Somatomedin_B"/>
    <property type="match status" value="1"/>
</dbReference>
<dbReference type="Proteomes" id="UP001374579">
    <property type="component" value="Unassembled WGS sequence"/>
</dbReference>
<dbReference type="SUPFAM" id="SSF90188">
    <property type="entry name" value="Somatomedin B domain"/>
    <property type="match status" value="1"/>
</dbReference>
<protein>
    <recommendedName>
        <fullName evidence="3">SMB domain-containing protein</fullName>
    </recommendedName>
</protein>
<dbReference type="PROSITE" id="PS50958">
    <property type="entry name" value="SMB_2"/>
    <property type="match status" value="1"/>
</dbReference>
<comment type="caution">
    <text evidence="4">The sequence shown here is derived from an EMBL/GenBank/DDBJ whole genome shotgun (WGS) entry which is preliminary data.</text>
</comment>
<feature type="domain" description="SMB" evidence="3">
    <location>
        <begin position="220"/>
        <end position="263"/>
    </location>
</feature>
<evidence type="ECO:0000256" key="1">
    <source>
        <dbReference type="ARBA" id="ARBA00023157"/>
    </source>
</evidence>
<dbReference type="InterPro" id="IPR036024">
    <property type="entry name" value="Somatomedin_B-like_dom_sf"/>
</dbReference>
<evidence type="ECO:0000313" key="4">
    <source>
        <dbReference type="EMBL" id="KAK7090877.1"/>
    </source>
</evidence>
<organism evidence="4 5">
    <name type="scientific">Littorina saxatilis</name>
    <dbReference type="NCBI Taxonomy" id="31220"/>
    <lineage>
        <taxon>Eukaryota</taxon>
        <taxon>Metazoa</taxon>
        <taxon>Spiralia</taxon>
        <taxon>Lophotrochozoa</taxon>
        <taxon>Mollusca</taxon>
        <taxon>Gastropoda</taxon>
        <taxon>Caenogastropoda</taxon>
        <taxon>Littorinimorpha</taxon>
        <taxon>Littorinoidea</taxon>
        <taxon>Littorinidae</taxon>
        <taxon>Littorina</taxon>
    </lineage>
</organism>
<dbReference type="Gene3D" id="4.10.410.20">
    <property type="match status" value="1"/>
</dbReference>
<name>A0AAN9APR5_9CAEN</name>
<keyword evidence="5" id="KW-1185">Reference proteome</keyword>
<evidence type="ECO:0000313" key="5">
    <source>
        <dbReference type="Proteomes" id="UP001374579"/>
    </source>
</evidence>
<gene>
    <name evidence="4" type="ORF">V1264_010618</name>
</gene>
<dbReference type="InterPro" id="IPR001212">
    <property type="entry name" value="Somatomedin_B_dom"/>
</dbReference>
<proteinExistence type="predicted"/>